<evidence type="ECO:0000256" key="1">
    <source>
        <dbReference type="SAM" id="SignalP"/>
    </source>
</evidence>
<evidence type="ECO:0008006" key="4">
    <source>
        <dbReference type="Google" id="ProtNLM"/>
    </source>
</evidence>
<dbReference type="Gene3D" id="2.40.50.870">
    <property type="entry name" value="Protein of unknown function (DUF3299)"/>
    <property type="match status" value="1"/>
</dbReference>
<protein>
    <recommendedName>
        <fullName evidence="4">DUF3299 domain-containing protein</fullName>
    </recommendedName>
</protein>
<keyword evidence="3" id="KW-1185">Reference proteome</keyword>
<dbReference type="EMBL" id="CP122537">
    <property type="protein sequence ID" value="WGH79767.1"/>
    <property type="molecule type" value="Genomic_DNA"/>
</dbReference>
<keyword evidence="1" id="KW-0732">Signal</keyword>
<evidence type="ECO:0000313" key="3">
    <source>
        <dbReference type="Proteomes" id="UP001243420"/>
    </source>
</evidence>
<reference evidence="2 3" key="1">
    <citation type="submission" date="2023-04" db="EMBL/GenBank/DDBJ databases">
        <title>Jannaschia ovalis sp. nov., a marine bacterium isolated from sea tidal flat.</title>
        <authorList>
            <person name="Kwon D.Y."/>
            <person name="Kim J.-J."/>
        </authorList>
    </citation>
    <scope>NUCLEOTIDE SEQUENCE [LARGE SCALE GENOMIC DNA]</scope>
    <source>
        <strain evidence="2 3">GRR-S6-38</strain>
    </source>
</reference>
<name>A0ABY8LEN4_9RHOB</name>
<gene>
    <name evidence="2" type="ORF">P8627_05760</name>
</gene>
<sequence length="143" mass="15164">MRRSTALSLTALPLAATAQADTAAWHILDQIEVTEVETADSWSVVKSYPPEIAGGAPDFEITGYLVPVGWEAETRDFMLVSDLGQCPFCGSGDHGTAIEVRLADPLPAAEEGRRATLRGALHPVRDADTMQAVVMTDAVLVGS</sequence>
<feature type="chain" id="PRO_5045505334" description="DUF3299 domain-containing protein" evidence="1">
    <location>
        <begin position="21"/>
        <end position="143"/>
    </location>
</feature>
<accession>A0ABY8LEN4</accession>
<organism evidence="2 3">
    <name type="scientific">Jannaschia ovalis</name>
    <dbReference type="NCBI Taxonomy" id="3038773"/>
    <lineage>
        <taxon>Bacteria</taxon>
        <taxon>Pseudomonadati</taxon>
        <taxon>Pseudomonadota</taxon>
        <taxon>Alphaproteobacteria</taxon>
        <taxon>Rhodobacterales</taxon>
        <taxon>Roseobacteraceae</taxon>
        <taxon>Jannaschia</taxon>
    </lineage>
</organism>
<dbReference type="RefSeq" id="WP_279966704.1">
    <property type="nucleotide sequence ID" value="NZ_CP122537.1"/>
</dbReference>
<dbReference type="Proteomes" id="UP001243420">
    <property type="component" value="Chromosome"/>
</dbReference>
<proteinExistence type="predicted"/>
<feature type="signal peptide" evidence="1">
    <location>
        <begin position="1"/>
        <end position="20"/>
    </location>
</feature>
<evidence type="ECO:0000313" key="2">
    <source>
        <dbReference type="EMBL" id="WGH79767.1"/>
    </source>
</evidence>